<organism evidence="2 3">
    <name type="scientific">Sorangium cellulosum</name>
    <name type="common">Polyangium cellulosum</name>
    <dbReference type="NCBI Taxonomy" id="56"/>
    <lineage>
        <taxon>Bacteria</taxon>
        <taxon>Pseudomonadati</taxon>
        <taxon>Myxococcota</taxon>
        <taxon>Polyangia</taxon>
        <taxon>Polyangiales</taxon>
        <taxon>Polyangiaceae</taxon>
        <taxon>Sorangium</taxon>
    </lineage>
</organism>
<proteinExistence type="predicted"/>
<evidence type="ECO:0000259" key="1">
    <source>
        <dbReference type="Pfam" id="PF09936"/>
    </source>
</evidence>
<dbReference type="AlphaFoldDB" id="A0A2L0EXN0"/>
<dbReference type="OrthoDB" id="9794931at2"/>
<dbReference type="Pfam" id="PF09936">
    <property type="entry name" value="Methyltrn_RNA_4"/>
    <property type="match status" value="1"/>
</dbReference>
<evidence type="ECO:0000313" key="3">
    <source>
        <dbReference type="Proteomes" id="UP000238348"/>
    </source>
</evidence>
<dbReference type="Proteomes" id="UP000238348">
    <property type="component" value="Chromosome"/>
</dbReference>
<dbReference type="InterPro" id="IPR029026">
    <property type="entry name" value="tRNA_m1G_MTases_N"/>
</dbReference>
<dbReference type="InterPro" id="IPR019230">
    <property type="entry name" value="RNA_MeTrfase_C_dom"/>
</dbReference>
<reference evidence="2 3" key="1">
    <citation type="submission" date="2015-09" db="EMBL/GenBank/DDBJ databases">
        <title>Sorangium comparison.</title>
        <authorList>
            <person name="Zaburannyi N."/>
            <person name="Bunk B."/>
            <person name="Overmann J."/>
            <person name="Mueller R."/>
        </authorList>
    </citation>
    <scope>NUCLEOTIDE SEQUENCE [LARGE SCALE GENOMIC DNA]</scope>
    <source>
        <strain evidence="2 3">So ce26</strain>
    </source>
</reference>
<protein>
    <recommendedName>
        <fullName evidence="1">tRNA (guanine-N(1)-)-methyltransferase C-terminal domain-containing protein</fullName>
    </recommendedName>
</protein>
<dbReference type="EMBL" id="CP012673">
    <property type="protein sequence ID" value="AUX44058.1"/>
    <property type="molecule type" value="Genomic_DNA"/>
</dbReference>
<name>A0A2L0EXN0_SORCE</name>
<sequence>MRLALALVHYPVLDRSGGTVTTAITNLDLHDMARSARTYGAERLFVVHPVAAQRALAERIREHWVSGSGKRRIPDRAVALDVLSVVSSIEDVYATMSSAGRAGVEVWTTAAAARGLPVTGYAAARGRLPQAERPVLILFGTGWGLTPELIADADLRLEPIRSAADTGYNHLSVRAACAITLDRLLGGGAPGEPAR</sequence>
<evidence type="ECO:0000313" key="2">
    <source>
        <dbReference type="EMBL" id="AUX44058.1"/>
    </source>
</evidence>
<gene>
    <name evidence="2" type="ORF">SOCE26_055180</name>
</gene>
<accession>A0A2L0EXN0</accession>
<feature type="domain" description="tRNA (guanine-N(1)-)-methyltransferase C-terminal" evidence="1">
    <location>
        <begin position="3"/>
        <end position="186"/>
    </location>
</feature>
<dbReference type="Gene3D" id="3.40.1280.10">
    <property type="match status" value="1"/>
</dbReference>
<dbReference type="RefSeq" id="WP_104982637.1">
    <property type="nucleotide sequence ID" value="NZ_CP012673.1"/>
</dbReference>